<dbReference type="EMBL" id="LR590481">
    <property type="protein sequence ID" value="VTQ88394.1"/>
    <property type="molecule type" value="Genomic_DNA"/>
</dbReference>
<dbReference type="AlphaFoldDB" id="A0A4U9RA09"/>
<proteinExistence type="predicted"/>
<dbReference type="GO" id="GO:0003677">
    <property type="term" value="F:DNA binding"/>
    <property type="evidence" value="ECO:0007669"/>
    <property type="project" value="InterPro"/>
</dbReference>
<dbReference type="Proteomes" id="UP000308489">
    <property type="component" value="Chromosome 1"/>
</dbReference>
<evidence type="ECO:0000313" key="3">
    <source>
        <dbReference type="Proteomes" id="UP000308489"/>
    </source>
</evidence>
<dbReference type="RefSeq" id="WP_138209915.1">
    <property type="nucleotide sequence ID" value="NZ_CBCRUQ010000020.1"/>
</dbReference>
<evidence type="ECO:0000259" key="1">
    <source>
        <dbReference type="Pfam" id="PF03374"/>
    </source>
</evidence>
<dbReference type="Pfam" id="PF09669">
    <property type="entry name" value="Phage_pRha"/>
    <property type="match status" value="1"/>
</dbReference>
<dbReference type="OrthoDB" id="9812611at2"/>
<sequence length="269" mass="30986">MSNLQLLSNKQITIDSREVAEMMDVEHSEILKKLEGTKRADGRVKQVGIIPTMTKGKIPVSDYFIPNTYKDGSGKENKCYLFTKMGCEFITNKFTGEKGILFTAKYTKKFNQMKQQLQQPKDSYMIQDPIERAKAWIMEQQEKQKLLEENEKNKPKVLFAEALEVSESSILIGELAKLLRQNDIDIGQNRLFEKLRNEGYLIKKKGENYNLPTQYSMDLKLFEIKKRTINNPDGSVRATTTTKVTGKGQIYFINKFIKKQVESEVACTK</sequence>
<dbReference type="KEGG" id="hhw:NCTC503_01233"/>
<dbReference type="InterPro" id="IPR005039">
    <property type="entry name" value="Ant_C"/>
</dbReference>
<name>A0A4U9RA09_HATHI</name>
<feature type="domain" description="Antirepressor protein C-terminal" evidence="1">
    <location>
        <begin position="149"/>
        <end position="256"/>
    </location>
</feature>
<evidence type="ECO:0000313" key="2">
    <source>
        <dbReference type="EMBL" id="VTQ88394.1"/>
    </source>
</evidence>
<dbReference type="Pfam" id="PF03374">
    <property type="entry name" value="ANT"/>
    <property type="match status" value="1"/>
</dbReference>
<reference evidence="2 3" key="1">
    <citation type="submission" date="2019-05" db="EMBL/GenBank/DDBJ databases">
        <authorList>
            <consortium name="Pathogen Informatics"/>
        </authorList>
    </citation>
    <scope>NUCLEOTIDE SEQUENCE [LARGE SCALE GENOMIC DNA]</scope>
    <source>
        <strain evidence="2 3">NCTC503</strain>
    </source>
</reference>
<organism evidence="2 3">
    <name type="scientific">Hathewaya histolytica</name>
    <name type="common">Clostridium histolyticum</name>
    <dbReference type="NCBI Taxonomy" id="1498"/>
    <lineage>
        <taxon>Bacteria</taxon>
        <taxon>Bacillati</taxon>
        <taxon>Bacillota</taxon>
        <taxon>Clostridia</taxon>
        <taxon>Eubacteriales</taxon>
        <taxon>Clostridiaceae</taxon>
        <taxon>Hathewaya</taxon>
    </lineage>
</organism>
<dbReference type="InterPro" id="IPR014054">
    <property type="entry name" value="Phage_regulatory_Rha"/>
</dbReference>
<keyword evidence="3" id="KW-1185">Reference proteome</keyword>
<protein>
    <submittedName>
        <fullName evidence="2">Phage antirepressor KilAC-like protein</fullName>
    </submittedName>
</protein>
<accession>A0A4U9RA09</accession>
<gene>
    <name evidence="2" type="ORF">NCTC503_01233</name>
</gene>